<reference evidence="3 4" key="1">
    <citation type="submission" date="2016-10" db="EMBL/GenBank/DDBJ databases">
        <authorList>
            <person name="de Groot N.N."/>
        </authorList>
    </citation>
    <scope>NUCLEOTIDE SEQUENCE [LARGE SCALE GENOMIC DNA]</scope>
    <source>
        <strain evidence="3 4">JCM 21544</strain>
    </source>
</reference>
<keyword evidence="2" id="KW-0732">Signal</keyword>
<feature type="signal peptide" evidence="2">
    <location>
        <begin position="1"/>
        <end position="17"/>
    </location>
</feature>
<keyword evidence="4" id="KW-1185">Reference proteome</keyword>
<proteinExistence type="predicted"/>
<accession>A0A1G9L084</accession>
<evidence type="ECO:0000313" key="4">
    <source>
        <dbReference type="Proteomes" id="UP000198706"/>
    </source>
</evidence>
<feature type="compositionally biased region" description="Basic and acidic residues" evidence="1">
    <location>
        <begin position="36"/>
        <end position="45"/>
    </location>
</feature>
<feature type="region of interest" description="Disordered" evidence="1">
    <location>
        <begin position="21"/>
        <end position="45"/>
    </location>
</feature>
<organism evidence="3 4">
    <name type="scientific">Pseudomonas indica</name>
    <dbReference type="NCBI Taxonomy" id="137658"/>
    <lineage>
        <taxon>Bacteria</taxon>
        <taxon>Pseudomonadati</taxon>
        <taxon>Pseudomonadota</taxon>
        <taxon>Gammaproteobacteria</taxon>
        <taxon>Pseudomonadales</taxon>
        <taxon>Pseudomonadaceae</taxon>
        <taxon>Pseudomonas</taxon>
    </lineage>
</organism>
<evidence type="ECO:0000313" key="3">
    <source>
        <dbReference type="EMBL" id="SDL55173.1"/>
    </source>
</evidence>
<dbReference type="RefSeq" id="WP_168191018.1">
    <property type="nucleotide sequence ID" value="NZ_FNFD01000023.1"/>
</dbReference>
<name>A0A1G9L084_9PSED</name>
<protein>
    <submittedName>
        <fullName evidence="3">Uncharacterized protein</fullName>
    </submittedName>
</protein>
<dbReference type="STRING" id="137658.SAMN05216186_12375"/>
<dbReference type="Proteomes" id="UP000198706">
    <property type="component" value="Unassembled WGS sequence"/>
</dbReference>
<dbReference type="EMBL" id="FNFD01000023">
    <property type="protein sequence ID" value="SDL55173.1"/>
    <property type="molecule type" value="Genomic_DNA"/>
</dbReference>
<evidence type="ECO:0000256" key="2">
    <source>
        <dbReference type="SAM" id="SignalP"/>
    </source>
</evidence>
<feature type="chain" id="PRO_5011741792" evidence="2">
    <location>
        <begin position="18"/>
        <end position="45"/>
    </location>
</feature>
<gene>
    <name evidence="3" type="ORF">SAMN05216186_12375</name>
</gene>
<evidence type="ECO:0000256" key="1">
    <source>
        <dbReference type="SAM" id="MobiDB-lite"/>
    </source>
</evidence>
<dbReference type="AlphaFoldDB" id="A0A1G9L084"/>
<sequence>MNTFAAIASLAAASSFASSLPSEYYRPTPKTSAAQGKDDKRPASH</sequence>